<protein>
    <recommendedName>
        <fullName evidence="2">DUF4218 domain-containing protein</fullName>
    </recommendedName>
</protein>
<evidence type="ECO:0000313" key="1">
    <source>
        <dbReference type="EMBL" id="ESA19513.1"/>
    </source>
</evidence>
<sequence>MDEAHQKLVEIVKIIEHNYGRDIIILNLHLSLHLCDCSKDFGPLYAFWCFSFERMNGVLGSLPNSHRKIEPELMRRIMNDKQISSGIVDTKGFDILDTRPSVGSISEPDEFTSVEIE</sequence>
<gene>
    <name evidence="1" type="ORF">GLOINDRAFT_19504</name>
</gene>
<dbReference type="EMBL" id="KI278185">
    <property type="protein sequence ID" value="ESA19513.1"/>
    <property type="molecule type" value="Genomic_DNA"/>
</dbReference>
<evidence type="ECO:0008006" key="2">
    <source>
        <dbReference type="Google" id="ProtNLM"/>
    </source>
</evidence>
<accession>U9ULU9</accession>
<dbReference type="HOGENOM" id="CLU_2086023_0_0_1"/>
<dbReference type="PANTHER" id="PTHR46579:SF2">
    <property type="entry name" value="C2H2-TYPE DOMAIN-CONTAINING PROTEIN"/>
    <property type="match status" value="1"/>
</dbReference>
<dbReference type="PANTHER" id="PTHR46579">
    <property type="entry name" value="F5/8 TYPE C DOMAIN-CONTAINING PROTEIN-RELATED"/>
    <property type="match status" value="1"/>
</dbReference>
<organism evidence="1">
    <name type="scientific">Rhizophagus irregularis (strain DAOM 181602 / DAOM 197198 / MUCL 43194)</name>
    <name type="common">Arbuscular mycorrhizal fungus</name>
    <name type="synonym">Glomus intraradices</name>
    <dbReference type="NCBI Taxonomy" id="747089"/>
    <lineage>
        <taxon>Eukaryota</taxon>
        <taxon>Fungi</taxon>
        <taxon>Fungi incertae sedis</taxon>
        <taxon>Mucoromycota</taxon>
        <taxon>Glomeromycotina</taxon>
        <taxon>Glomeromycetes</taxon>
        <taxon>Glomerales</taxon>
        <taxon>Glomeraceae</taxon>
        <taxon>Rhizophagus</taxon>
    </lineage>
</organism>
<dbReference type="AlphaFoldDB" id="U9ULU9"/>
<name>U9ULU9_RHIID</name>
<reference evidence="1" key="1">
    <citation type="submission" date="2013-07" db="EMBL/GenBank/DDBJ databases">
        <title>The genome of an arbuscular mycorrhizal fungus provides insights into the evolution of the oldest plant symbiosis.</title>
        <authorList>
            <consortium name="DOE Joint Genome Institute"/>
            <person name="Tisserant E."/>
            <person name="Malbreil M."/>
            <person name="Kuo A."/>
            <person name="Kohler A."/>
            <person name="Symeonidi A."/>
            <person name="Balestrini R."/>
            <person name="Charron P."/>
            <person name="Duensing N."/>
            <person name="Frei-dit-Frey N."/>
            <person name="Gianinazzi-Pearson V."/>
            <person name="Gilbert B."/>
            <person name="Handa Y."/>
            <person name="Hijri M."/>
            <person name="Kaul R."/>
            <person name="Kawaguchi M."/>
            <person name="Krajinski F."/>
            <person name="Lammers P."/>
            <person name="Lapierre D."/>
            <person name="Masclaux F.G."/>
            <person name="Murat C."/>
            <person name="Morin E."/>
            <person name="Ndikumana S."/>
            <person name="Pagni M."/>
            <person name="Petitpierre D."/>
            <person name="Requena N."/>
            <person name="Rosikiewicz P."/>
            <person name="Riley R."/>
            <person name="Saito K."/>
            <person name="San Clemente H."/>
            <person name="Shapiro H."/>
            <person name="van Tuinen D."/>
            <person name="Becard G."/>
            <person name="Bonfante P."/>
            <person name="Paszkowski U."/>
            <person name="Shachar-Hill Y."/>
            <person name="Young J.P."/>
            <person name="Sanders I.R."/>
            <person name="Henrissat B."/>
            <person name="Rensing S.A."/>
            <person name="Grigoriev I.V."/>
            <person name="Corradi N."/>
            <person name="Roux C."/>
            <person name="Martin F."/>
        </authorList>
    </citation>
    <scope>NUCLEOTIDE SEQUENCE</scope>
    <source>
        <strain evidence="1">DAOM 197198</strain>
    </source>
</reference>
<proteinExistence type="predicted"/>